<organism evidence="1 2">
    <name type="scientific">Colletotrichum asianum</name>
    <dbReference type="NCBI Taxonomy" id="702518"/>
    <lineage>
        <taxon>Eukaryota</taxon>
        <taxon>Fungi</taxon>
        <taxon>Dikarya</taxon>
        <taxon>Ascomycota</taxon>
        <taxon>Pezizomycotina</taxon>
        <taxon>Sordariomycetes</taxon>
        <taxon>Hypocreomycetidae</taxon>
        <taxon>Glomerellales</taxon>
        <taxon>Glomerellaceae</taxon>
        <taxon>Colletotrichum</taxon>
        <taxon>Colletotrichum gloeosporioides species complex</taxon>
    </lineage>
</organism>
<evidence type="ECO:0000313" key="2">
    <source>
        <dbReference type="Proteomes" id="UP000434172"/>
    </source>
</evidence>
<dbReference type="EMBL" id="WOWK01000095">
    <property type="protein sequence ID" value="KAF0319470.1"/>
    <property type="molecule type" value="Genomic_DNA"/>
</dbReference>
<proteinExistence type="predicted"/>
<dbReference type="Proteomes" id="UP000434172">
    <property type="component" value="Unassembled WGS sequence"/>
</dbReference>
<accession>A0A8H3W406</accession>
<reference evidence="1 2" key="1">
    <citation type="submission" date="2019-12" db="EMBL/GenBank/DDBJ databases">
        <title>A genome sequence resource for the geographically widespread anthracnose pathogen Colletotrichum asianum.</title>
        <authorList>
            <person name="Meng Y."/>
        </authorList>
    </citation>
    <scope>NUCLEOTIDE SEQUENCE [LARGE SCALE GENOMIC DNA]</scope>
    <source>
        <strain evidence="1 2">ICMP 18580</strain>
    </source>
</reference>
<dbReference type="AlphaFoldDB" id="A0A8H3W406"/>
<sequence>MARQWRSLNSRLGPESVGSRCLFRWVARRMLPLHSHIPHSHAAVSFAPARHLQETAVHRPGTWDTADDFE</sequence>
<keyword evidence="2" id="KW-1185">Reference proteome</keyword>
<evidence type="ECO:0000313" key="1">
    <source>
        <dbReference type="EMBL" id="KAF0319470.1"/>
    </source>
</evidence>
<protein>
    <submittedName>
        <fullName evidence="1">Uncharacterized protein</fullName>
    </submittedName>
</protein>
<name>A0A8H3W406_9PEZI</name>
<gene>
    <name evidence="1" type="ORF">GQ607_013289</name>
</gene>
<comment type="caution">
    <text evidence="1">The sequence shown here is derived from an EMBL/GenBank/DDBJ whole genome shotgun (WGS) entry which is preliminary data.</text>
</comment>